<feature type="transmembrane region" description="Helical" evidence="1">
    <location>
        <begin position="903"/>
        <end position="928"/>
    </location>
</feature>
<feature type="transmembrane region" description="Helical" evidence="1">
    <location>
        <begin position="360"/>
        <end position="381"/>
    </location>
</feature>
<keyword evidence="1" id="KW-0472">Membrane</keyword>
<name>A0A059ZZD9_ACICK</name>
<feature type="transmembrane region" description="Helical" evidence="1">
    <location>
        <begin position="851"/>
        <end position="870"/>
    </location>
</feature>
<dbReference type="Gene3D" id="3.30.70.1440">
    <property type="entry name" value="Multidrug efflux transporter AcrB pore domain"/>
    <property type="match status" value="1"/>
</dbReference>
<dbReference type="HOGENOM" id="CLU_002755_1_2_6"/>
<feature type="transmembrane region" description="Helical" evidence="1">
    <location>
        <begin position="980"/>
        <end position="1005"/>
    </location>
</feature>
<feature type="transmembrane region" description="Helical" evidence="1">
    <location>
        <begin position="334"/>
        <end position="353"/>
    </location>
</feature>
<dbReference type="SUPFAM" id="SSF82866">
    <property type="entry name" value="Multidrug efflux transporter AcrB transmembrane domain"/>
    <property type="match status" value="2"/>
</dbReference>
<dbReference type="KEGG" id="acz:Acaty_c1386"/>
<keyword evidence="1" id="KW-0812">Transmembrane</keyword>
<dbReference type="RefSeq" id="WP_004872184.1">
    <property type="nucleotide sequence ID" value="NZ_CP005986.1"/>
</dbReference>
<dbReference type="Gene3D" id="3.30.2090.10">
    <property type="entry name" value="Multidrug efflux transporter AcrB TolC docking domain, DN and DC subdomains"/>
    <property type="match status" value="2"/>
</dbReference>
<dbReference type="PANTHER" id="PTHR32063">
    <property type="match status" value="1"/>
</dbReference>
<evidence type="ECO:0000313" key="2">
    <source>
        <dbReference type="EMBL" id="AIA55252.1"/>
    </source>
</evidence>
<dbReference type="PANTHER" id="PTHR32063:SF21">
    <property type="entry name" value="MULTIDRUG RESISTANCE PROTEIN MDTB"/>
    <property type="match status" value="1"/>
</dbReference>
<feature type="transmembrane region" description="Helical" evidence="1">
    <location>
        <begin position="459"/>
        <end position="482"/>
    </location>
</feature>
<dbReference type="Proteomes" id="UP000005522">
    <property type="component" value="Chromosome"/>
</dbReference>
<dbReference type="SUPFAM" id="SSF82693">
    <property type="entry name" value="Multidrug efflux transporter AcrB pore domain, PN1, PN2, PC1 and PC2 subdomains"/>
    <property type="match status" value="3"/>
</dbReference>
<feature type="transmembrane region" description="Helical" evidence="1">
    <location>
        <begin position="949"/>
        <end position="968"/>
    </location>
</feature>
<dbReference type="EMBL" id="CP005986">
    <property type="protein sequence ID" value="AIA55252.1"/>
    <property type="molecule type" value="Genomic_DNA"/>
</dbReference>
<dbReference type="AlphaFoldDB" id="A0A059ZZD9"/>
<dbReference type="Gene3D" id="3.30.70.1430">
    <property type="entry name" value="Multidrug efflux transporter AcrB pore domain"/>
    <property type="match status" value="2"/>
</dbReference>
<proteinExistence type="predicted"/>
<dbReference type="Gene3D" id="1.20.1640.10">
    <property type="entry name" value="Multidrug efflux transporter AcrB transmembrane domain"/>
    <property type="match status" value="2"/>
</dbReference>
<dbReference type="InterPro" id="IPR001036">
    <property type="entry name" value="Acrflvin-R"/>
</dbReference>
<evidence type="ECO:0000313" key="3">
    <source>
        <dbReference type="Proteomes" id="UP000005522"/>
    </source>
</evidence>
<dbReference type="SUPFAM" id="SSF82714">
    <property type="entry name" value="Multidrug efflux transporter AcrB TolC docking domain, DN and DC subdomains"/>
    <property type="match status" value="2"/>
</dbReference>
<protein>
    <submittedName>
        <fullName evidence="2">RND multidrug efflux transporter</fullName>
    </submittedName>
</protein>
<dbReference type="GO" id="GO:0042910">
    <property type="term" value="F:xenobiotic transmembrane transporter activity"/>
    <property type="evidence" value="ECO:0007669"/>
    <property type="project" value="TreeGrafter"/>
</dbReference>
<keyword evidence="1" id="KW-1133">Transmembrane helix</keyword>
<sequence>MNLSAPFIRRPVATTVLAFAILILGTVGYFQLPVALLPNVSFPTVAVSASLPGASPRTMANSVATPLERQFTSIPGINSMTAVSQNGSTRITLQFNLGVSATAATQEVSDAVADAQGLLPSDLPQPPKVRNINPSAAPILFLAATAPDMPLSRLDRYAQTRVATELATIPGVASVQLFGAKTYAVRIYVNPFALSSRGLSLQDLQTAIADANVDLPQGTIEGSRDNIETDVHGQLHTAAAFNRLTIAYVHGHAVPLQAVARAHNSTEYNEQQTWFDTTPAIGMAIIREPGSSTVAISRAVREMLPRLEAAAPGGAKLHVLFDDADYIRAAVHEVLLTLALSSLLVAGVMWIFLRRFWATVIGALAIPFSLLGTFLVLWLLGYSINTLTLLALTLAVGFVVDDAVVMLENINRHLDWGEEGRQAALEGSREISFTILSMTLSLAIISLPLLFLGGFVGHLFTAFGVTIAVVILVSGLVALSVTPALAARFLRRDSAGVDSGFQRLFNRSRDAYVRSLAWSLRHKLWILGLAGLTLVGCFVLTAAVPKSFLPTEQNGLINVNVDYPPGMSFAEVKKEQEAIAAAVRRNPAVLQVVSSAGQGPGAFAGPTNGHLFIRLKNAYSQDASQVTQQLERSVRPFRNAEIVFVGQKGAQAGTAAANGAYVYEVTGTRWSDVNRAAHRLADALRASPLLQSVNTDLHDHDPVLAIHIRRQEAAAYGVSSQAIEETLNLAFGGRKVGTIYGSADEYEVLMEIDPRYQNSIAAMDTLSVPSNSGSLVPLSALVRMHLAASAQKLHQHNGLPEASVSFNLAPGHSIGDVVPAVQRIAHRVLPNGISGQFGGNARLFQASFKELPILLLATILLIYVVLAILYEHFLHPLTILTALPLAAFGALLFLYLLHLPLDLYSFIGIIMLLGLVKKNGIILLDFAITRRRDGLTAEEAIVDACSVRFRPIMMTTIAAILGVLPIAIGFGTGSSSRVPLGVAVVGGLIFSQFLTLYVTPAFYVVMDGLHDLPKRFRRPLPSP</sequence>
<dbReference type="Pfam" id="PF00873">
    <property type="entry name" value="ACR_tran"/>
    <property type="match status" value="1"/>
</dbReference>
<feature type="transmembrane region" description="Helical" evidence="1">
    <location>
        <begin position="12"/>
        <end position="32"/>
    </location>
</feature>
<accession>A0A059ZZD9</accession>
<evidence type="ECO:0000256" key="1">
    <source>
        <dbReference type="SAM" id="Phobius"/>
    </source>
</evidence>
<reference evidence="2 3" key="1">
    <citation type="journal article" date="2009" name="J. Bacteriol.">
        <title>Draft genome sequence of the extremely acidophilic bacterium Acidithiobacillus caldus ATCC 51756 reveals metabolic versatility in the genus Acidithiobacillus.</title>
        <authorList>
            <person name="Valdes J."/>
            <person name="Quatrini R."/>
            <person name="Hallberg K."/>
            <person name="Dopson M."/>
            <person name="Valenzuela P.D."/>
            <person name="Holmes D.S."/>
        </authorList>
    </citation>
    <scope>NUCLEOTIDE SEQUENCE [LARGE SCALE GENOMIC DNA]</scope>
    <source>
        <strain evidence="3">ATCC 51756 / DSM 8584 / KU</strain>
    </source>
</reference>
<dbReference type="PRINTS" id="PR00702">
    <property type="entry name" value="ACRIFLAVINRP"/>
</dbReference>
<dbReference type="FunFam" id="3.30.70.1430:FF:000001">
    <property type="entry name" value="Efflux pump membrane transporter"/>
    <property type="match status" value="1"/>
</dbReference>
<organism evidence="2 3">
    <name type="scientific">Acidithiobacillus caldus (strain ATCC 51756 / DSM 8584 / KU)</name>
    <dbReference type="NCBI Taxonomy" id="637389"/>
    <lineage>
        <taxon>Bacteria</taxon>
        <taxon>Pseudomonadati</taxon>
        <taxon>Pseudomonadota</taxon>
        <taxon>Acidithiobacillia</taxon>
        <taxon>Acidithiobacillales</taxon>
        <taxon>Acidithiobacillaceae</taxon>
        <taxon>Acidithiobacillus</taxon>
    </lineage>
</organism>
<feature type="transmembrane region" description="Helical" evidence="1">
    <location>
        <begin position="387"/>
        <end position="410"/>
    </location>
</feature>
<feature type="transmembrane region" description="Helical" evidence="1">
    <location>
        <begin position="877"/>
        <end position="897"/>
    </location>
</feature>
<dbReference type="Gene3D" id="3.30.70.1320">
    <property type="entry name" value="Multidrug efflux transporter AcrB pore domain like"/>
    <property type="match status" value="1"/>
</dbReference>
<dbReference type="GO" id="GO:0005886">
    <property type="term" value="C:plasma membrane"/>
    <property type="evidence" value="ECO:0007669"/>
    <property type="project" value="TreeGrafter"/>
</dbReference>
<dbReference type="eggNOG" id="COG0841">
    <property type="taxonomic scope" value="Bacteria"/>
</dbReference>
<dbReference type="InterPro" id="IPR027463">
    <property type="entry name" value="AcrB_DN_DC_subdom"/>
</dbReference>
<feature type="transmembrane region" description="Helical" evidence="1">
    <location>
        <begin position="431"/>
        <end position="453"/>
    </location>
</feature>
<gene>
    <name evidence="2" type="ORF">Acaty_c1386</name>
</gene>
<feature type="transmembrane region" description="Helical" evidence="1">
    <location>
        <begin position="524"/>
        <end position="544"/>
    </location>
</feature>